<dbReference type="Proteomes" id="UP001321760">
    <property type="component" value="Unassembled WGS sequence"/>
</dbReference>
<keyword evidence="2" id="KW-1185">Reference proteome</keyword>
<reference evidence="1" key="2">
    <citation type="submission" date="2023-05" db="EMBL/GenBank/DDBJ databases">
        <authorList>
            <consortium name="Lawrence Berkeley National Laboratory"/>
            <person name="Steindorff A."/>
            <person name="Hensen N."/>
            <person name="Bonometti L."/>
            <person name="Westerberg I."/>
            <person name="Brannstrom I.O."/>
            <person name="Guillou S."/>
            <person name="Cros-Aarteil S."/>
            <person name="Calhoun S."/>
            <person name="Haridas S."/>
            <person name="Kuo A."/>
            <person name="Mondo S."/>
            <person name="Pangilinan J."/>
            <person name="Riley R."/>
            <person name="Labutti K."/>
            <person name="Andreopoulos B."/>
            <person name="Lipzen A."/>
            <person name="Chen C."/>
            <person name="Yanf M."/>
            <person name="Daum C."/>
            <person name="Ng V."/>
            <person name="Clum A."/>
            <person name="Ohm R."/>
            <person name="Martin F."/>
            <person name="Silar P."/>
            <person name="Natvig D."/>
            <person name="Lalanne C."/>
            <person name="Gautier V."/>
            <person name="Ament-Velasquez S.L."/>
            <person name="Kruys A."/>
            <person name="Hutchinson M.I."/>
            <person name="Powell A.J."/>
            <person name="Barry K."/>
            <person name="Miller A.N."/>
            <person name="Grigoriev I.V."/>
            <person name="Debuchy R."/>
            <person name="Gladieux P."/>
            <person name="Thoren M.H."/>
            <person name="Johannesson H."/>
        </authorList>
    </citation>
    <scope>NUCLEOTIDE SEQUENCE</scope>
    <source>
        <strain evidence="1">PSN243</strain>
    </source>
</reference>
<comment type="caution">
    <text evidence="1">The sequence shown here is derived from an EMBL/GenBank/DDBJ whole genome shotgun (WGS) entry which is preliminary data.</text>
</comment>
<proteinExistence type="predicted"/>
<reference evidence="1" key="1">
    <citation type="journal article" date="2023" name="Mol. Phylogenet. Evol.">
        <title>Genome-scale phylogeny and comparative genomics of the fungal order Sordariales.</title>
        <authorList>
            <person name="Hensen N."/>
            <person name="Bonometti L."/>
            <person name="Westerberg I."/>
            <person name="Brannstrom I.O."/>
            <person name="Guillou S."/>
            <person name="Cros-Aarteil S."/>
            <person name="Calhoun S."/>
            <person name="Haridas S."/>
            <person name="Kuo A."/>
            <person name="Mondo S."/>
            <person name="Pangilinan J."/>
            <person name="Riley R."/>
            <person name="LaButti K."/>
            <person name="Andreopoulos B."/>
            <person name="Lipzen A."/>
            <person name="Chen C."/>
            <person name="Yan M."/>
            <person name="Daum C."/>
            <person name="Ng V."/>
            <person name="Clum A."/>
            <person name="Steindorff A."/>
            <person name="Ohm R.A."/>
            <person name="Martin F."/>
            <person name="Silar P."/>
            <person name="Natvig D.O."/>
            <person name="Lalanne C."/>
            <person name="Gautier V."/>
            <person name="Ament-Velasquez S.L."/>
            <person name="Kruys A."/>
            <person name="Hutchinson M.I."/>
            <person name="Powell A.J."/>
            <person name="Barry K."/>
            <person name="Miller A.N."/>
            <person name="Grigoriev I.V."/>
            <person name="Debuchy R."/>
            <person name="Gladieux P."/>
            <person name="Hiltunen Thoren M."/>
            <person name="Johannesson H."/>
        </authorList>
    </citation>
    <scope>NUCLEOTIDE SEQUENCE</scope>
    <source>
        <strain evidence="1">PSN243</strain>
    </source>
</reference>
<evidence type="ECO:0000313" key="1">
    <source>
        <dbReference type="EMBL" id="KAK4444251.1"/>
    </source>
</evidence>
<accession>A0AAV9G6L7</accession>
<sequence>MASSLFADINYSLREKTARSGRVHDKYRAVFVRWDSNGDQAQGHGGHSDAKDLASLLERSYGFKTKEVTIPLQDSLDTLKSRLRAAIDTESSPLCLWLIYYTGGATVERGRLLWTRPSRVDSEDVIPDKLCLDVFAVLGAIATVTFDAVLMADCDHGIVPSIPYNLLNELRDESAEASTDTSVSTGRVFEALFAPSGLPKGAPSFTTHLCRALEDLKDTRVNIMGLRSKLVSVSKNGESYAPYYTKLMPSGQSNLLEKVGTTAELRVALRQHLDSKVLGELKEWAQRKPAQIKRLSFAECEKGFAWVASEKQTPPLSEFTLSVSTTNPELLDDADWHTWIGSLPSSVDTPRYNVYSAFNSRRLSKSAGDELDAQLEALVRRRNHEESWRNQDARFGHYARVVVLPLIWEITGFDPALHVVEDLELLVKTFKDDFGFAVEEIFKIPAGKAIRGHDALEEKIKDLVDQGRGPNVLGAGDLLIVIYSGHGNNTVHSSGRAIWSSGALPNSGYPVQRETVDWTQIERNLDTAECDVAQILDCCHAATAAKAPDDRGRNEILAACVRENRTVAGPYCFSRTVTSALKRLAGEGKPFSFQDLYERVELDTRKINRSGITTTIPSPFYKQISHHMSSIMLRPRSADAFGGAQRPMSVPDAMDRKVVAKVFVVVSLNSRLEEVRTEHITKNELLDRLKGGRL</sequence>
<protein>
    <recommendedName>
        <fullName evidence="3">Caspase domain-containing protein</fullName>
    </recommendedName>
</protein>
<dbReference type="Gene3D" id="3.40.50.1460">
    <property type="match status" value="1"/>
</dbReference>
<gene>
    <name evidence="1" type="ORF">QBC34DRAFT_187743</name>
</gene>
<evidence type="ECO:0000313" key="2">
    <source>
        <dbReference type="Proteomes" id="UP001321760"/>
    </source>
</evidence>
<dbReference type="EMBL" id="MU865980">
    <property type="protein sequence ID" value="KAK4444251.1"/>
    <property type="molecule type" value="Genomic_DNA"/>
</dbReference>
<name>A0AAV9G6L7_9PEZI</name>
<evidence type="ECO:0008006" key="3">
    <source>
        <dbReference type="Google" id="ProtNLM"/>
    </source>
</evidence>
<organism evidence="1 2">
    <name type="scientific">Podospora aff. communis PSN243</name>
    <dbReference type="NCBI Taxonomy" id="3040156"/>
    <lineage>
        <taxon>Eukaryota</taxon>
        <taxon>Fungi</taxon>
        <taxon>Dikarya</taxon>
        <taxon>Ascomycota</taxon>
        <taxon>Pezizomycotina</taxon>
        <taxon>Sordariomycetes</taxon>
        <taxon>Sordariomycetidae</taxon>
        <taxon>Sordariales</taxon>
        <taxon>Podosporaceae</taxon>
        <taxon>Podospora</taxon>
    </lineage>
</organism>
<dbReference type="AlphaFoldDB" id="A0AAV9G6L7"/>